<dbReference type="Proteomes" id="UP000886523">
    <property type="component" value="Unassembled WGS sequence"/>
</dbReference>
<accession>A0A9P6DU60</accession>
<gene>
    <name evidence="1" type="ORF">BS47DRAFT_1381683</name>
</gene>
<reference evidence="1" key="1">
    <citation type="journal article" date="2020" name="Nat. Commun.">
        <title>Large-scale genome sequencing of mycorrhizal fungi provides insights into the early evolution of symbiotic traits.</title>
        <authorList>
            <person name="Miyauchi S."/>
            <person name="Kiss E."/>
            <person name="Kuo A."/>
            <person name="Drula E."/>
            <person name="Kohler A."/>
            <person name="Sanchez-Garcia M."/>
            <person name="Morin E."/>
            <person name="Andreopoulos B."/>
            <person name="Barry K.W."/>
            <person name="Bonito G."/>
            <person name="Buee M."/>
            <person name="Carver A."/>
            <person name="Chen C."/>
            <person name="Cichocki N."/>
            <person name="Clum A."/>
            <person name="Culley D."/>
            <person name="Crous P.W."/>
            <person name="Fauchery L."/>
            <person name="Girlanda M."/>
            <person name="Hayes R.D."/>
            <person name="Keri Z."/>
            <person name="LaButti K."/>
            <person name="Lipzen A."/>
            <person name="Lombard V."/>
            <person name="Magnuson J."/>
            <person name="Maillard F."/>
            <person name="Murat C."/>
            <person name="Nolan M."/>
            <person name="Ohm R.A."/>
            <person name="Pangilinan J."/>
            <person name="Pereira M.F."/>
            <person name="Perotto S."/>
            <person name="Peter M."/>
            <person name="Pfister S."/>
            <person name="Riley R."/>
            <person name="Sitrit Y."/>
            <person name="Stielow J.B."/>
            <person name="Szollosi G."/>
            <person name="Zifcakova L."/>
            <person name="Stursova M."/>
            <person name="Spatafora J.W."/>
            <person name="Tedersoo L."/>
            <person name="Vaario L.M."/>
            <person name="Yamada A."/>
            <person name="Yan M."/>
            <person name="Wang P."/>
            <person name="Xu J."/>
            <person name="Bruns T."/>
            <person name="Baldrian P."/>
            <person name="Vilgalys R."/>
            <person name="Dunand C."/>
            <person name="Henrissat B."/>
            <person name="Grigoriev I.V."/>
            <person name="Hibbett D."/>
            <person name="Nagy L.G."/>
            <person name="Martin F.M."/>
        </authorList>
    </citation>
    <scope>NUCLEOTIDE SEQUENCE</scope>
    <source>
        <strain evidence="1">UP504</strain>
    </source>
</reference>
<protein>
    <submittedName>
        <fullName evidence="1">Uncharacterized protein</fullName>
    </submittedName>
</protein>
<dbReference type="EMBL" id="MU128954">
    <property type="protein sequence ID" value="KAF9515001.1"/>
    <property type="molecule type" value="Genomic_DNA"/>
</dbReference>
<keyword evidence="2" id="KW-1185">Reference proteome</keyword>
<evidence type="ECO:0000313" key="2">
    <source>
        <dbReference type="Proteomes" id="UP000886523"/>
    </source>
</evidence>
<proteinExistence type="predicted"/>
<evidence type="ECO:0000313" key="1">
    <source>
        <dbReference type="EMBL" id="KAF9515001.1"/>
    </source>
</evidence>
<name>A0A9P6DU60_9AGAM</name>
<organism evidence="1 2">
    <name type="scientific">Hydnum rufescens UP504</name>
    <dbReference type="NCBI Taxonomy" id="1448309"/>
    <lineage>
        <taxon>Eukaryota</taxon>
        <taxon>Fungi</taxon>
        <taxon>Dikarya</taxon>
        <taxon>Basidiomycota</taxon>
        <taxon>Agaricomycotina</taxon>
        <taxon>Agaricomycetes</taxon>
        <taxon>Cantharellales</taxon>
        <taxon>Hydnaceae</taxon>
        <taxon>Hydnum</taxon>
    </lineage>
</organism>
<sequence>MLRTRWLCLSRRACICVAHGPSQLHGVAVSQFHTQIPPQNGDGQKLGLLAMREQGNWRPNEPRQRDRRGPHTICCIRPQGDTTSFDLFRHIIKQQPHWAAISQKHLSGMKSDLYYARFLSRDDLLEAHARIVAEYPSLGAFVRATLAIYNNSLRVVPISRTGYLFTEDTSRTMLRHDQLQRLKRNWVRVCGPLESLPGFYSEVPEKYGWRLKFKDVASASKAMFRLDGRESGILPWYAVDYALDPGMFKGELPPTTSIYILGRTGLRLDRVAAPLKALISPLPGFEHIQISPSPFDPRRFDAYVKFESIANASTAVSLLTSTPPQLAPPEGIFFTEVRFRNDVQWEDGKIVWKRHQH</sequence>
<dbReference type="AlphaFoldDB" id="A0A9P6DU60"/>
<comment type="caution">
    <text evidence="1">The sequence shown here is derived from an EMBL/GenBank/DDBJ whole genome shotgun (WGS) entry which is preliminary data.</text>
</comment>